<dbReference type="PANTHER" id="PTHR43667:SF1">
    <property type="entry name" value="CYCLOPROPANE-FATTY-ACYL-PHOSPHOLIPID SYNTHASE"/>
    <property type="match status" value="1"/>
</dbReference>
<evidence type="ECO:0000259" key="8">
    <source>
        <dbReference type="Pfam" id="PF25371"/>
    </source>
</evidence>
<protein>
    <submittedName>
        <fullName evidence="9">Methyltransferase domain-containing protein</fullName>
    </submittedName>
</protein>
<proteinExistence type="inferred from homology"/>
<dbReference type="AlphaFoldDB" id="A0A6G8QFJ0"/>
<keyword evidence="4" id="KW-0949">S-adenosyl-L-methionine</keyword>
<dbReference type="Pfam" id="PF25371">
    <property type="entry name" value="DUF7884"/>
    <property type="match status" value="1"/>
</dbReference>
<dbReference type="PIRSF" id="PIRSF003085">
    <property type="entry name" value="CMAS"/>
    <property type="match status" value="1"/>
</dbReference>
<evidence type="ECO:0000256" key="4">
    <source>
        <dbReference type="ARBA" id="ARBA00022691"/>
    </source>
</evidence>
<evidence type="ECO:0000313" key="9">
    <source>
        <dbReference type="EMBL" id="QIN85274.1"/>
    </source>
</evidence>
<keyword evidence="2 9" id="KW-0489">Methyltransferase</keyword>
<dbReference type="GO" id="GO:0032259">
    <property type="term" value="P:methylation"/>
    <property type="evidence" value="ECO:0007669"/>
    <property type="project" value="UniProtKB-KW"/>
</dbReference>
<dbReference type="Pfam" id="PF02353">
    <property type="entry name" value="CMAS"/>
    <property type="match status" value="1"/>
</dbReference>
<gene>
    <name evidence="9" type="ORF">GBA63_18700</name>
</gene>
<evidence type="ECO:0000256" key="6">
    <source>
        <dbReference type="PIRSR" id="PIRSR003085-1"/>
    </source>
</evidence>
<dbReference type="Gene3D" id="3.40.50.150">
    <property type="entry name" value="Vaccinia Virus protein VP39"/>
    <property type="match status" value="1"/>
</dbReference>
<dbReference type="InterPro" id="IPR050723">
    <property type="entry name" value="CFA/CMAS"/>
</dbReference>
<dbReference type="KEGG" id="rub:GBA63_18700"/>
<keyword evidence="10" id="KW-1185">Reference proteome</keyword>
<evidence type="ECO:0000256" key="2">
    <source>
        <dbReference type="ARBA" id="ARBA00022603"/>
    </source>
</evidence>
<evidence type="ECO:0000256" key="7">
    <source>
        <dbReference type="SAM" id="MobiDB-lite"/>
    </source>
</evidence>
<feature type="region of interest" description="Disordered" evidence="7">
    <location>
        <begin position="150"/>
        <end position="174"/>
    </location>
</feature>
<keyword evidence="5" id="KW-0443">Lipid metabolism</keyword>
<dbReference type="InterPro" id="IPR057206">
    <property type="entry name" value="DUF7884"/>
</dbReference>
<evidence type="ECO:0000256" key="1">
    <source>
        <dbReference type="ARBA" id="ARBA00010815"/>
    </source>
</evidence>
<dbReference type="GO" id="GO:0008168">
    <property type="term" value="F:methyltransferase activity"/>
    <property type="evidence" value="ECO:0007669"/>
    <property type="project" value="UniProtKB-KW"/>
</dbReference>
<evidence type="ECO:0000256" key="3">
    <source>
        <dbReference type="ARBA" id="ARBA00022679"/>
    </source>
</evidence>
<dbReference type="InterPro" id="IPR029063">
    <property type="entry name" value="SAM-dependent_MTases_sf"/>
</dbReference>
<dbReference type="InterPro" id="IPR003333">
    <property type="entry name" value="CMAS"/>
</dbReference>
<dbReference type="SUPFAM" id="SSF53335">
    <property type="entry name" value="S-adenosyl-L-methionine-dependent methyltransferases"/>
    <property type="match status" value="1"/>
</dbReference>
<reference evidence="9 10" key="1">
    <citation type="submission" date="2019-10" db="EMBL/GenBank/DDBJ databases">
        <title>Rubrobacter sp nov SCSIO 52090 isolated from a deep-sea sediment in the South China Sea.</title>
        <authorList>
            <person name="Chen R.W."/>
        </authorList>
    </citation>
    <scope>NUCLEOTIDE SEQUENCE [LARGE SCALE GENOMIC DNA]</scope>
    <source>
        <strain evidence="9 10">SCSIO 52909</strain>
    </source>
</reference>
<comment type="similarity">
    <text evidence="1">Belongs to the CFA/CMAS family.</text>
</comment>
<feature type="region of interest" description="Disordered" evidence="7">
    <location>
        <begin position="1"/>
        <end position="36"/>
    </location>
</feature>
<dbReference type="Proteomes" id="UP000501452">
    <property type="component" value="Chromosome"/>
</dbReference>
<accession>A0A6G8QFJ0</accession>
<dbReference type="EMBL" id="CP045119">
    <property type="protein sequence ID" value="QIN85274.1"/>
    <property type="molecule type" value="Genomic_DNA"/>
</dbReference>
<sequence length="485" mass="53690">MEHGARWRRTGTRKAASAVRRPGPTTAQPRAPRAEVETAAPAVLTARGVLENLFGPPAVRTFAVRLWDGSVELPDNGQQPSFTLVLRRPGALRRMLLPPTELALGEAFLHDDFDVEGDAEAATALAGEISSRLRSPVVLARLLARLRTLPPDYPPQGDGGDVPRHPTGRLHSRDRDAAAVRSHYDVGNDFYALWLDERMVYSCAYFTTGTESIDAAQEAKLDHICRKLRLTPGETLLDIGCGWGSLVLHAAENYGVQALGITLSEPQAKLARRRIGEAGLEDRCRVEVCDYRDLPRGIAFDKVASVGMFEHVGRTRLPAYFSGSYRLTKPGGFFMNHGIVLLSPVSAPRRALGRALAPRTSFLQRHVFPDGELVTPGEALRYAEDAGFEARDLESLREHYALTLRHWVRRLEDRHEEAARLAGERTYRIWRLYMAACARAFATGRIGVTQTLFCRTGEDGLCPLPPTREDLYRVTVRPATNGGTR</sequence>
<dbReference type="GO" id="GO:0008610">
    <property type="term" value="P:lipid biosynthetic process"/>
    <property type="evidence" value="ECO:0007669"/>
    <property type="project" value="InterPro"/>
</dbReference>
<feature type="domain" description="DUF7884" evidence="8">
    <location>
        <begin position="53"/>
        <end position="120"/>
    </location>
</feature>
<name>A0A6G8QFJ0_9ACTN</name>
<organism evidence="9 10">
    <name type="scientific">Rubrobacter tropicus</name>
    <dbReference type="NCBI Taxonomy" id="2653851"/>
    <lineage>
        <taxon>Bacteria</taxon>
        <taxon>Bacillati</taxon>
        <taxon>Actinomycetota</taxon>
        <taxon>Rubrobacteria</taxon>
        <taxon>Rubrobacterales</taxon>
        <taxon>Rubrobacteraceae</taxon>
        <taxon>Rubrobacter</taxon>
    </lineage>
</organism>
<evidence type="ECO:0000313" key="10">
    <source>
        <dbReference type="Proteomes" id="UP000501452"/>
    </source>
</evidence>
<evidence type="ECO:0000256" key="5">
    <source>
        <dbReference type="ARBA" id="ARBA00023098"/>
    </source>
</evidence>
<keyword evidence="3 9" id="KW-0808">Transferase</keyword>
<feature type="compositionally biased region" description="Basic residues" evidence="7">
    <location>
        <begin position="1"/>
        <end position="12"/>
    </location>
</feature>
<dbReference type="CDD" id="cd02440">
    <property type="entry name" value="AdoMet_MTases"/>
    <property type="match status" value="1"/>
</dbReference>
<feature type="active site" evidence="6">
    <location>
        <position position="437"/>
    </location>
</feature>
<dbReference type="PANTHER" id="PTHR43667">
    <property type="entry name" value="CYCLOPROPANE-FATTY-ACYL-PHOSPHOLIPID SYNTHASE"/>
    <property type="match status" value="1"/>
</dbReference>